<evidence type="ECO:0000313" key="2">
    <source>
        <dbReference type="EMBL" id="MBW7456645.1"/>
    </source>
</evidence>
<protein>
    <recommendedName>
        <fullName evidence="4">LanY</fullName>
    </recommendedName>
</protein>
<evidence type="ECO:0008006" key="4">
    <source>
        <dbReference type="Google" id="ProtNLM"/>
    </source>
</evidence>
<evidence type="ECO:0000313" key="3">
    <source>
        <dbReference type="Proteomes" id="UP001519887"/>
    </source>
</evidence>
<sequence length="98" mass="11148">MMNTIITLTNGLAGIAFFVFVGLIILVAREGKDERAALLGYKLFSFLFVFLLGGLSLIILYTGWRALDYKLLRVCMTTLMSLTVVVGFVYWLILRRKY</sequence>
<feature type="transmembrane region" description="Helical" evidence="1">
    <location>
        <begin position="6"/>
        <end position="27"/>
    </location>
</feature>
<gene>
    <name evidence="2" type="ORF">K0U00_21645</name>
</gene>
<dbReference type="EMBL" id="JAHZIK010000631">
    <property type="protein sequence ID" value="MBW7456645.1"/>
    <property type="molecule type" value="Genomic_DNA"/>
</dbReference>
<keyword evidence="1" id="KW-1133">Transmembrane helix</keyword>
<keyword evidence="3" id="KW-1185">Reference proteome</keyword>
<keyword evidence="1" id="KW-0472">Membrane</keyword>
<reference evidence="2 3" key="1">
    <citation type="submission" date="2021-07" db="EMBL/GenBank/DDBJ databases">
        <title>Paenibacillus radiodurans sp. nov., isolated from the southeastern edge of Tengger Desert.</title>
        <authorList>
            <person name="Zhang G."/>
        </authorList>
    </citation>
    <scope>NUCLEOTIDE SEQUENCE [LARGE SCALE GENOMIC DNA]</scope>
    <source>
        <strain evidence="2 3">CCM 7311</strain>
    </source>
</reference>
<organism evidence="2 3">
    <name type="scientific">Paenibacillus sepulcri</name>
    <dbReference type="NCBI Taxonomy" id="359917"/>
    <lineage>
        <taxon>Bacteria</taxon>
        <taxon>Bacillati</taxon>
        <taxon>Bacillota</taxon>
        <taxon>Bacilli</taxon>
        <taxon>Bacillales</taxon>
        <taxon>Paenibacillaceae</taxon>
        <taxon>Paenibacillus</taxon>
    </lineage>
</organism>
<comment type="caution">
    <text evidence="2">The sequence shown here is derived from an EMBL/GenBank/DDBJ whole genome shotgun (WGS) entry which is preliminary data.</text>
</comment>
<accession>A0ABS7C6U2</accession>
<keyword evidence="1" id="KW-0812">Transmembrane</keyword>
<name>A0ABS7C6U2_9BACL</name>
<proteinExistence type="predicted"/>
<evidence type="ECO:0000256" key="1">
    <source>
        <dbReference type="SAM" id="Phobius"/>
    </source>
</evidence>
<feature type="transmembrane region" description="Helical" evidence="1">
    <location>
        <begin position="70"/>
        <end position="93"/>
    </location>
</feature>
<dbReference type="RefSeq" id="WP_210045783.1">
    <property type="nucleotide sequence ID" value="NZ_JBHLVU010000017.1"/>
</dbReference>
<feature type="transmembrane region" description="Helical" evidence="1">
    <location>
        <begin position="39"/>
        <end position="64"/>
    </location>
</feature>
<dbReference type="Proteomes" id="UP001519887">
    <property type="component" value="Unassembled WGS sequence"/>
</dbReference>